<proteinExistence type="predicted"/>
<comment type="caution">
    <text evidence="2">The sequence shown here is derived from an EMBL/GenBank/DDBJ whole genome shotgun (WGS) entry which is preliminary data.</text>
</comment>
<evidence type="ECO:0000313" key="2">
    <source>
        <dbReference type="EMBL" id="GHE14242.1"/>
    </source>
</evidence>
<protein>
    <recommendedName>
        <fullName evidence="4">Transposase</fullName>
    </recommendedName>
</protein>
<name>A0A919D8V9_9ACTN</name>
<evidence type="ECO:0008006" key="4">
    <source>
        <dbReference type="Google" id="ProtNLM"/>
    </source>
</evidence>
<organism evidence="2 3">
    <name type="scientific">Streptomyces alanosinicus</name>
    <dbReference type="NCBI Taxonomy" id="68171"/>
    <lineage>
        <taxon>Bacteria</taxon>
        <taxon>Bacillati</taxon>
        <taxon>Actinomycetota</taxon>
        <taxon>Actinomycetes</taxon>
        <taxon>Kitasatosporales</taxon>
        <taxon>Streptomycetaceae</taxon>
        <taxon>Streptomyces</taxon>
    </lineage>
</organism>
<dbReference type="EMBL" id="BMVG01000048">
    <property type="protein sequence ID" value="GHE14242.1"/>
    <property type="molecule type" value="Genomic_DNA"/>
</dbReference>
<gene>
    <name evidence="2" type="ORF">GCM10010339_84130</name>
</gene>
<keyword evidence="1" id="KW-0472">Membrane</keyword>
<reference evidence="2" key="2">
    <citation type="submission" date="2020-09" db="EMBL/GenBank/DDBJ databases">
        <authorList>
            <person name="Sun Q."/>
            <person name="Ohkuma M."/>
        </authorList>
    </citation>
    <scope>NUCLEOTIDE SEQUENCE</scope>
    <source>
        <strain evidence="2">JCM 4714</strain>
    </source>
</reference>
<dbReference type="AlphaFoldDB" id="A0A919D8V9"/>
<sequence length="153" mass="17402">MGRHRWTVERTVAWPAGCRRRQRRYECKPEHFLAFVGIAAALICYRRLAPWHSPSRDWDDPCRPYDWVPGWLNLYWSSLAVLDPLAAAFLLNGKHHGADLAAPSWRPTPPLTRMRPTRIQHSGLLAQPGPAKADRLCAAVLGATPFLHKHLTN</sequence>
<keyword evidence="1" id="KW-0812">Transmembrane</keyword>
<reference evidence="2" key="1">
    <citation type="journal article" date="2014" name="Int. J. Syst. Evol. Microbiol.">
        <title>Complete genome sequence of Corynebacterium casei LMG S-19264T (=DSM 44701T), isolated from a smear-ripened cheese.</title>
        <authorList>
            <consortium name="US DOE Joint Genome Institute (JGI-PGF)"/>
            <person name="Walter F."/>
            <person name="Albersmeier A."/>
            <person name="Kalinowski J."/>
            <person name="Ruckert C."/>
        </authorList>
    </citation>
    <scope>NUCLEOTIDE SEQUENCE</scope>
    <source>
        <strain evidence="2">JCM 4714</strain>
    </source>
</reference>
<feature type="transmembrane region" description="Helical" evidence="1">
    <location>
        <begin position="74"/>
        <end position="91"/>
    </location>
</feature>
<keyword evidence="1" id="KW-1133">Transmembrane helix</keyword>
<evidence type="ECO:0000313" key="3">
    <source>
        <dbReference type="Proteomes" id="UP000655443"/>
    </source>
</evidence>
<accession>A0A919D8V9</accession>
<keyword evidence="3" id="KW-1185">Reference proteome</keyword>
<feature type="transmembrane region" description="Helical" evidence="1">
    <location>
        <begin position="31"/>
        <end position="48"/>
    </location>
</feature>
<dbReference type="Proteomes" id="UP000655443">
    <property type="component" value="Unassembled WGS sequence"/>
</dbReference>
<evidence type="ECO:0000256" key="1">
    <source>
        <dbReference type="SAM" id="Phobius"/>
    </source>
</evidence>